<dbReference type="AlphaFoldDB" id="A0A0K3CH88"/>
<name>A0A0K3CH88_RHOTO</name>
<dbReference type="OMA" id="NTQNHGT"/>
<dbReference type="Gene3D" id="3.40.50.150">
    <property type="entry name" value="Vaccinia Virus protein VP39"/>
    <property type="match status" value="1"/>
</dbReference>
<protein>
    <recommendedName>
        <fullName evidence="5">Methyltransferase-domain containing protein</fullName>
    </recommendedName>
</protein>
<organism evidence="1 3">
    <name type="scientific">Rhodotorula toruloides</name>
    <name type="common">Yeast</name>
    <name type="synonym">Rhodosporidium toruloides</name>
    <dbReference type="NCBI Taxonomy" id="5286"/>
    <lineage>
        <taxon>Eukaryota</taxon>
        <taxon>Fungi</taxon>
        <taxon>Dikarya</taxon>
        <taxon>Basidiomycota</taxon>
        <taxon>Pucciniomycotina</taxon>
        <taxon>Microbotryomycetes</taxon>
        <taxon>Sporidiobolales</taxon>
        <taxon>Sporidiobolaceae</taxon>
        <taxon>Rhodotorula</taxon>
    </lineage>
</organism>
<dbReference type="OrthoDB" id="194386at2759"/>
<gene>
    <name evidence="1" type="primary">FGENESH: predicted gene_7.141</name>
    <name evidence="2" type="ORF">AAT19DRAFT_15255</name>
    <name evidence="1" type="ORF">BN2166_0037560</name>
</gene>
<dbReference type="GO" id="GO:0005737">
    <property type="term" value="C:cytoplasm"/>
    <property type="evidence" value="ECO:0007669"/>
    <property type="project" value="TreeGrafter"/>
</dbReference>
<dbReference type="SUPFAM" id="SSF53335">
    <property type="entry name" value="S-adenosyl-L-methionine-dependent methyltransferases"/>
    <property type="match status" value="1"/>
</dbReference>
<dbReference type="InterPro" id="IPR029063">
    <property type="entry name" value="SAM-dependent_MTases_sf"/>
</dbReference>
<dbReference type="PANTHER" id="PTHR14614">
    <property type="entry name" value="HEPATOCELLULAR CARCINOMA-ASSOCIATED ANTIGEN"/>
    <property type="match status" value="1"/>
</dbReference>
<dbReference type="Proteomes" id="UP000239560">
    <property type="component" value="Unassembled WGS sequence"/>
</dbReference>
<reference evidence="1 3" key="1">
    <citation type="submission" date="2015-07" db="EMBL/GenBank/DDBJ databases">
        <authorList>
            <person name="Cajimat M.N.B."/>
            <person name="Milazzo M.L."/>
            <person name="Fulhorst C.F."/>
        </authorList>
    </citation>
    <scope>NUCLEOTIDE SEQUENCE [LARGE SCALE GENOMIC DNA]</scope>
    <source>
        <strain evidence="1">Single colony</strain>
    </source>
</reference>
<dbReference type="Proteomes" id="UP000199069">
    <property type="component" value="Unassembled WGS sequence"/>
</dbReference>
<dbReference type="GO" id="GO:0005634">
    <property type="term" value="C:nucleus"/>
    <property type="evidence" value="ECO:0007669"/>
    <property type="project" value="TreeGrafter"/>
</dbReference>
<dbReference type="STRING" id="5286.A0A0K3CH88"/>
<evidence type="ECO:0000313" key="4">
    <source>
        <dbReference type="Proteomes" id="UP000239560"/>
    </source>
</evidence>
<sequence>MHNAPAHTTKHCQELAYTLPNGTEVTIAQDDAASSSTGRTVWLGAQVLSVYLQHTLGTARRGWRAIDLGSGTGVVALTLASLGYDTLATDVDFIVNGVLRGNVEANRQKLRAGGGGWLEARTLDWFDDPSSWPFKDAGGDEGQNMKAMSIQPPFNLITTADTVYDPSLSTPLLSTLRSLSLLSPSPPPVYLALEARDPALAAAFFRSAANDFGFKAARIEHAKVKKLVEDKEGTLGWENEEDWEGVELWKLKLSRAAAGQQRRRRRGEQEED</sequence>
<accession>A0A0K3CH88</accession>
<proteinExistence type="predicted"/>
<dbReference type="EMBL" id="CWKI01000007">
    <property type="protein sequence ID" value="CTR07895.1"/>
    <property type="molecule type" value="Genomic_DNA"/>
</dbReference>
<evidence type="ECO:0000313" key="3">
    <source>
        <dbReference type="Proteomes" id="UP000199069"/>
    </source>
</evidence>
<dbReference type="PANTHER" id="PTHR14614:SF162">
    <property type="entry name" value="EXPRESSED PROTEIN"/>
    <property type="match status" value="1"/>
</dbReference>
<evidence type="ECO:0000313" key="1">
    <source>
        <dbReference type="EMBL" id="CTR07895.1"/>
    </source>
</evidence>
<evidence type="ECO:0008006" key="5">
    <source>
        <dbReference type="Google" id="ProtNLM"/>
    </source>
</evidence>
<evidence type="ECO:0000313" key="2">
    <source>
        <dbReference type="EMBL" id="PRQ73688.1"/>
    </source>
</evidence>
<reference evidence="2 4" key="2">
    <citation type="journal article" date="2018" name="Elife">
        <title>Functional genomics of lipid metabolism in the oleaginous yeast Rhodosporidium toruloides.</title>
        <authorList>
            <person name="Coradetti S.T."/>
            <person name="Pinel D."/>
            <person name="Geiselman G."/>
            <person name="Ito M."/>
            <person name="Mondo S."/>
            <person name="Reilly M.C."/>
            <person name="Cheng Y.F."/>
            <person name="Bauer S."/>
            <person name="Grigoriev I."/>
            <person name="Gladden J.M."/>
            <person name="Simmons B.A."/>
            <person name="Brem R."/>
            <person name="Arkin A.P."/>
            <person name="Skerker J.M."/>
        </authorList>
    </citation>
    <scope>NUCLEOTIDE SEQUENCE [LARGE SCALE GENOMIC DNA]</scope>
    <source>
        <strain evidence="2 4">NBRC 0880</strain>
    </source>
</reference>
<dbReference type="EMBL" id="LCTV02000007">
    <property type="protein sequence ID" value="PRQ73688.1"/>
    <property type="molecule type" value="Genomic_DNA"/>
</dbReference>
<keyword evidence="3" id="KW-1185">Reference proteome</keyword>
<dbReference type="Pfam" id="PF10294">
    <property type="entry name" value="Methyltransf_16"/>
    <property type="match status" value="1"/>
</dbReference>
<dbReference type="InterPro" id="IPR019410">
    <property type="entry name" value="Methyltransf_16"/>
</dbReference>
<dbReference type="GO" id="GO:0008757">
    <property type="term" value="F:S-adenosylmethionine-dependent methyltransferase activity"/>
    <property type="evidence" value="ECO:0007669"/>
    <property type="project" value="UniProtKB-ARBA"/>
</dbReference>